<protein>
    <submittedName>
        <fullName evidence="3">CAP-Gly domain-containing linker protein 2-like</fullName>
    </submittedName>
</protein>
<evidence type="ECO:0000259" key="1">
    <source>
        <dbReference type="PROSITE" id="PS50245"/>
    </source>
</evidence>
<dbReference type="RefSeq" id="XP_013064103.2">
    <property type="nucleotide sequence ID" value="XM_013208649.2"/>
</dbReference>
<keyword evidence="2" id="KW-1185">Reference proteome</keyword>
<reference evidence="3" key="1">
    <citation type="submission" date="2025-08" db="UniProtKB">
        <authorList>
            <consortium name="RefSeq"/>
        </authorList>
    </citation>
    <scope>IDENTIFICATION</scope>
</reference>
<organism evidence="2 3">
    <name type="scientific">Biomphalaria glabrata</name>
    <name type="common">Bloodfluke planorb</name>
    <name type="synonym">Freshwater snail</name>
    <dbReference type="NCBI Taxonomy" id="6526"/>
    <lineage>
        <taxon>Eukaryota</taxon>
        <taxon>Metazoa</taxon>
        <taxon>Spiralia</taxon>
        <taxon>Lophotrochozoa</taxon>
        <taxon>Mollusca</taxon>
        <taxon>Gastropoda</taxon>
        <taxon>Heterobranchia</taxon>
        <taxon>Euthyneura</taxon>
        <taxon>Panpulmonata</taxon>
        <taxon>Hygrophila</taxon>
        <taxon>Lymnaeoidea</taxon>
        <taxon>Planorbidae</taxon>
        <taxon>Biomphalaria</taxon>
    </lineage>
</organism>
<evidence type="ECO:0000313" key="3">
    <source>
        <dbReference type="RefSeq" id="XP_013064103.2"/>
    </source>
</evidence>
<dbReference type="Gene3D" id="2.30.30.190">
    <property type="entry name" value="CAP Gly-rich-like domain"/>
    <property type="match status" value="1"/>
</dbReference>
<dbReference type="AlphaFoldDB" id="A0A9U8DX66"/>
<dbReference type="PANTHER" id="PTHR18916">
    <property type="entry name" value="DYNACTIN 1-RELATED MICROTUBULE-BINDING"/>
    <property type="match status" value="1"/>
</dbReference>
<evidence type="ECO:0000313" key="2">
    <source>
        <dbReference type="Proteomes" id="UP001165740"/>
    </source>
</evidence>
<dbReference type="OrthoDB" id="2130750at2759"/>
<proteinExistence type="predicted"/>
<dbReference type="InterPro" id="IPR000938">
    <property type="entry name" value="CAP-Gly_domain"/>
</dbReference>
<dbReference type="KEGG" id="bgt:106053166"/>
<name>A0A9U8DX66_BIOGL</name>
<dbReference type="SUPFAM" id="SSF74924">
    <property type="entry name" value="Cap-Gly domain"/>
    <property type="match status" value="1"/>
</dbReference>
<dbReference type="PROSITE" id="PS50245">
    <property type="entry name" value="CAP_GLY_2"/>
    <property type="match status" value="1"/>
</dbReference>
<dbReference type="InterPro" id="IPR036859">
    <property type="entry name" value="CAP-Gly_dom_sf"/>
</dbReference>
<accession>A0A9U8DX66</accession>
<sequence>MVLFENICVGQRVEVRWNAGIYRGVVKYKGTIATKKGDWVGVALDASAGDSNGMLHGRRYFQCSQGHGIFVRSDRIRFIPSIRCLYNKYHKVANNSYIDEFLFDKPTPPVKDGPHDPIHLSVKDFQRAKTSLGDYYSSSGCIWEKPKVYSLRHSISSLIPAATMLRSGSSSSTFRYSSRPIHVDYWEDEEFERKPAIPKIHMPHTALRNQVRKGWEGAHYVREMTVPTGKDKMKYSQWNDISP</sequence>
<dbReference type="OMA" id="AHYVREM"/>
<dbReference type="SMART" id="SM01052">
    <property type="entry name" value="CAP_GLY"/>
    <property type="match status" value="1"/>
</dbReference>
<dbReference type="Proteomes" id="UP001165740">
    <property type="component" value="Chromosome 15"/>
</dbReference>
<feature type="domain" description="CAP-Gly" evidence="1">
    <location>
        <begin position="30"/>
        <end position="72"/>
    </location>
</feature>
<gene>
    <name evidence="3" type="primary">LOC106053166</name>
</gene>
<dbReference type="Pfam" id="PF01302">
    <property type="entry name" value="CAP_GLY"/>
    <property type="match status" value="1"/>
</dbReference>
<dbReference type="GeneID" id="106053166"/>